<dbReference type="KEGG" id="vg:75691204"/>
<gene>
    <name evidence="1" type="primary">gp_16473</name>
</gene>
<evidence type="ECO:0000313" key="2">
    <source>
        <dbReference type="Proteomes" id="UP000827427"/>
    </source>
</evidence>
<name>A0AAE7RXG1_9CAUD</name>
<organism evidence="1 2">
    <name type="scientific">uncultured phage cr99_1</name>
    <dbReference type="NCBI Taxonomy" id="2986399"/>
    <lineage>
        <taxon>Viruses</taxon>
        <taxon>Duplodnaviria</taxon>
        <taxon>Heunggongvirae</taxon>
        <taxon>Uroviricota</taxon>
        <taxon>Caudoviricetes</taxon>
        <taxon>Crassvirales</taxon>
        <taxon>Intestiviridae</taxon>
        <taxon>Crudevirinae</taxon>
        <taxon>Carjivirus</taxon>
        <taxon>Carjivirus hominis</taxon>
    </lineage>
</organism>
<dbReference type="RefSeq" id="YP_010359275.1">
    <property type="nucleotide sequence ID" value="NC_062771.1"/>
</dbReference>
<proteinExistence type="predicted"/>
<protein>
    <submittedName>
        <fullName evidence="1">Uracyl-DNA glycosylase</fullName>
    </submittedName>
</protein>
<dbReference type="InterPro" id="IPR036895">
    <property type="entry name" value="Uracil-DNA_glycosylase-like_sf"/>
</dbReference>
<dbReference type="Gene3D" id="3.40.470.10">
    <property type="entry name" value="Uracil-DNA glycosylase-like domain"/>
    <property type="match status" value="1"/>
</dbReference>
<reference evidence="1 2" key="1">
    <citation type="submission" date="2021-04" db="EMBL/GenBank/DDBJ databases">
        <authorList>
            <person name="Shkoporov A.N."/>
            <person name="Stockdale S.R."/>
            <person name="Guerin E."/>
            <person name="Ross R.P."/>
            <person name="Hill C."/>
        </authorList>
    </citation>
    <scope>NUCLEOTIDE SEQUENCE [LARGE SCALE GENOMIC DNA]</scope>
    <source>
        <strain evidence="2">cr99_1</strain>
    </source>
</reference>
<keyword evidence="2" id="KW-1185">Reference proteome</keyword>
<dbReference type="GeneID" id="75691204"/>
<evidence type="ECO:0000313" key="1">
    <source>
        <dbReference type="EMBL" id="QWM89703.1"/>
    </source>
</evidence>
<accession>A0AAE7RXG1</accession>
<dbReference type="Proteomes" id="UP000827427">
    <property type="component" value="Segment"/>
</dbReference>
<sequence length="180" mass="20991">MANKTVDEYIDCINCPNRIFNTGSYIIGGRGSIHGDIVFLFPKSDKEYNNNQLFIDVGNLYDEYSGRNNTEDVYMTYSVKCSCSNNYDTYNAAVNNCRKILWKELAKLNYKYLFIFGEAWRSISNNPLPRFMATGGKYVLVNYSPFVKYKDENLYHTFKQRFVDDVIWVTKNRNNYGIGI</sequence>
<dbReference type="SUPFAM" id="SSF52141">
    <property type="entry name" value="Uracil-DNA glycosylase-like"/>
    <property type="match status" value="1"/>
</dbReference>
<dbReference type="EMBL" id="MZ130481">
    <property type="protein sequence ID" value="QWM89703.1"/>
    <property type="molecule type" value="Genomic_DNA"/>
</dbReference>